<keyword evidence="1" id="KW-0812">Transmembrane</keyword>
<keyword evidence="1" id="KW-1133">Transmembrane helix</keyword>
<feature type="transmembrane region" description="Helical" evidence="1">
    <location>
        <begin position="68"/>
        <end position="92"/>
    </location>
</feature>
<feature type="transmembrane region" description="Helical" evidence="1">
    <location>
        <begin position="7"/>
        <end position="26"/>
    </location>
</feature>
<organism evidence="2 3">
    <name type="scientific">Sediminitomix flava</name>
    <dbReference type="NCBI Taxonomy" id="379075"/>
    <lineage>
        <taxon>Bacteria</taxon>
        <taxon>Pseudomonadati</taxon>
        <taxon>Bacteroidota</taxon>
        <taxon>Cytophagia</taxon>
        <taxon>Cytophagales</taxon>
        <taxon>Flammeovirgaceae</taxon>
        <taxon>Sediminitomix</taxon>
    </lineage>
</organism>
<keyword evidence="3" id="KW-1185">Reference proteome</keyword>
<reference evidence="2 3" key="1">
    <citation type="submission" date="2018-03" db="EMBL/GenBank/DDBJ databases">
        <title>Genomic Encyclopedia of Archaeal and Bacterial Type Strains, Phase II (KMG-II): from individual species to whole genera.</title>
        <authorList>
            <person name="Goeker M."/>
        </authorList>
    </citation>
    <scope>NUCLEOTIDE SEQUENCE [LARGE SCALE GENOMIC DNA]</scope>
    <source>
        <strain evidence="2 3">DSM 28229</strain>
    </source>
</reference>
<evidence type="ECO:0000256" key="1">
    <source>
        <dbReference type="SAM" id="Phobius"/>
    </source>
</evidence>
<dbReference type="Proteomes" id="UP000245535">
    <property type="component" value="Unassembled WGS sequence"/>
</dbReference>
<feature type="transmembrane region" description="Helical" evidence="1">
    <location>
        <begin position="38"/>
        <end position="56"/>
    </location>
</feature>
<keyword evidence="1" id="KW-0472">Membrane</keyword>
<dbReference type="AlphaFoldDB" id="A0A316A315"/>
<proteinExistence type="predicted"/>
<dbReference type="EMBL" id="QGDO01000001">
    <property type="protein sequence ID" value="PWJ44097.1"/>
    <property type="molecule type" value="Genomic_DNA"/>
</dbReference>
<protein>
    <recommendedName>
        <fullName evidence="4">ATP synthase protein I</fullName>
    </recommendedName>
</protein>
<evidence type="ECO:0000313" key="3">
    <source>
        <dbReference type="Proteomes" id="UP000245535"/>
    </source>
</evidence>
<evidence type="ECO:0000313" key="2">
    <source>
        <dbReference type="EMBL" id="PWJ44097.1"/>
    </source>
</evidence>
<sequence>MLGQNKVFLIGTFVLTILFSVGSFLVGEWEIAEMPLHLVITSLGFNVFLVLISYFVTMSGGKQGIFELGNYFMGVMIFRMFFSLIVIVLYFFKFPDLKLQFTIAFFIFYFSFTVFEIINLFSKLRQKSDRD</sequence>
<feature type="transmembrane region" description="Helical" evidence="1">
    <location>
        <begin position="98"/>
        <end position="121"/>
    </location>
</feature>
<name>A0A316A315_SEDFL</name>
<evidence type="ECO:0008006" key="4">
    <source>
        <dbReference type="Google" id="ProtNLM"/>
    </source>
</evidence>
<accession>A0A316A315</accession>
<comment type="caution">
    <text evidence="2">The sequence shown here is derived from an EMBL/GenBank/DDBJ whole genome shotgun (WGS) entry which is preliminary data.</text>
</comment>
<gene>
    <name evidence="2" type="ORF">BC781_101447</name>
</gene>